<feature type="domain" description="Aldehyde dehydrogenase" evidence="6">
    <location>
        <begin position="8"/>
        <end position="459"/>
    </location>
</feature>
<evidence type="ECO:0000256" key="5">
    <source>
        <dbReference type="RuleBase" id="RU003345"/>
    </source>
</evidence>
<dbReference type="EC" id="1.2.1.71" evidence="7"/>
<keyword evidence="8" id="KW-1185">Reference proteome</keyword>
<proteinExistence type="inferred from homology"/>
<dbReference type="Pfam" id="PF00171">
    <property type="entry name" value="Aldedh"/>
    <property type="match status" value="1"/>
</dbReference>
<evidence type="ECO:0000313" key="7">
    <source>
        <dbReference type="EMBL" id="MBA2115303.1"/>
    </source>
</evidence>
<dbReference type="PROSITE" id="PS00070">
    <property type="entry name" value="ALDEHYDE_DEHYDR_CYS"/>
    <property type="match status" value="1"/>
</dbReference>
<dbReference type="Proteomes" id="UP000551616">
    <property type="component" value="Unassembled WGS sequence"/>
</dbReference>
<dbReference type="Gene3D" id="3.40.605.10">
    <property type="entry name" value="Aldehyde Dehydrogenase, Chain A, domain 1"/>
    <property type="match status" value="1"/>
</dbReference>
<evidence type="ECO:0000313" key="8">
    <source>
        <dbReference type="Proteomes" id="UP000551616"/>
    </source>
</evidence>
<dbReference type="RefSeq" id="WP_207396736.1">
    <property type="nucleotide sequence ID" value="NZ_JABRWO010000006.1"/>
</dbReference>
<dbReference type="InterPro" id="IPR016163">
    <property type="entry name" value="Ald_DH_C"/>
</dbReference>
<comment type="caution">
    <text evidence="7">The sequence shown here is derived from an EMBL/GenBank/DDBJ whole genome shotgun (WGS) entry which is preliminary data.</text>
</comment>
<dbReference type="GO" id="GO:0006527">
    <property type="term" value="P:L-arginine catabolic process"/>
    <property type="evidence" value="ECO:0007669"/>
    <property type="project" value="InterPro"/>
</dbReference>
<evidence type="ECO:0000256" key="1">
    <source>
        <dbReference type="ARBA" id="ARBA00022503"/>
    </source>
</evidence>
<comment type="similarity">
    <text evidence="5">Belongs to the aldehyde dehydrogenase family.</text>
</comment>
<gene>
    <name evidence="7" type="primary">astD</name>
    <name evidence="7" type="ORF">HOV93_24770</name>
</gene>
<accession>A0A7V8V5I5</accession>
<feature type="active site" evidence="4">
    <location>
        <position position="242"/>
    </location>
</feature>
<dbReference type="AlphaFoldDB" id="A0A7V8V5I5"/>
<evidence type="ECO:0000256" key="2">
    <source>
        <dbReference type="ARBA" id="ARBA00023002"/>
    </source>
</evidence>
<dbReference type="CDD" id="cd07095">
    <property type="entry name" value="ALDH_SGSD_AstD"/>
    <property type="match status" value="1"/>
</dbReference>
<dbReference type="FunFam" id="3.40.605.10:FF:000010">
    <property type="entry name" value="N-succinylglutamate 5-semialdehyde dehydrogenase"/>
    <property type="match status" value="1"/>
</dbReference>
<dbReference type="InterPro" id="IPR029510">
    <property type="entry name" value="Ald_DH_CS_GLU"/>
</dbReference>
<dbReference type="InterPro" id="IPR016162">
    <property type="entry name" value="Ald_DH_N"/>
</dbReference>
<evidence type="ECO:0000256" key="4">
    <source>
        <dbReference type="PROSITE-ProRule" id="PRU10007"/>
    </source>
</evidence>
<name>A0A7V8V5I5_9BACT</name>
<dbReference type="InterPro" id="IPR017649">
    <property type="entry name" value="SuccinylGlu_semiald_DH_AstD"/>
</dbReference>
<dbReference type="InterPro" id="IPR016161">
    <property type="entry name" value="Ald_DH/histidinol_DH"/>
</dbReference>
<keyword evidence="1" id="KW-0056">Arginine metabolism</keyword>
<dbReference type="SUPFAM" id="SSF53720">
    <property type="entry name" value="ALDH-like"/>
    <property type="match status" value="1"/>
</dbReference>
<sequence length="476" mass="51640">MHFVYGNWQQGSGESFDSTNPVTEALLWQGRAATVDEVHQAFDAAAEAQLRWRARCWEERAEVIHRFAELADQHTEMLAKAISDEVGKPLWDAKTEAKAVVSKCQISIEAYQGLRDDTQVSTNTLLGRVVYRPLGVVAVIGPFNFPAHIANGQIVPALLAGNSVIFKPSELTPYVAQMMVELWEQAGLPPGVLNLVQGGVSTSQAILAEPQLRGLFFTGSRATGIKLREAMVQRLEVLLALELGGNNPFVVHQPANIDDNVDKVIKSAYMTSGQRCTCTRRLIVTGDAKLFLKRLVEKTQEISVGRPSDEPEPFMGSLIHARAVENVLRFQSQLISQGATPLLPSQSLSIGPAFVSPGIIDVTDCKTRSDEEVFGPLLQVIRVPDLGAAIREANDTQYGLAAGILCDDRADFEEFRDQVQAGLVNWNLATTGASGRLPFGGIGQSGNYRPAGSHAVNFCHVPIAEVEAVSEEGTSQ</sequence>
<dbReference type="InterPro" id="IPR015590">
    <property type="entry name" value="Aldehyde_DH_dom"/>
</dbReference>
<evidence type="ECO:0000259" key="6">
    <source>
        <dbReference type="Pfam" id="PF00171"/>
    </source>
</evidence>
<dbReference type="GO" id="GO:0043824">
    <property type="term" value="F:succinylglutamate-semialdehyde dehydrogenase activity"/>
    <property type="evidence" value="ECO:0007669"/>
    <property type="project" value="UniProtKB-EC"/>
</dbReference>
<dbReference type="Gene3D" id="3.40.309.10">
    <property type="entry name" value="Aldehyde Dehydrogenase, Chain A, domain 2"/>
    <property type="match status" value="1"/>
</dbReference>
<reference evidence="7 8" key="1">
    <citation type="submission" date="2020-05" db="EMBL/GenBank/DDBJ databases">
        <title>Bremerella alba sp. nov., a novel planctomycete isolated from the surface of the macroalga Fucus spiralis.</title>
        <authorList>
            <person name="Godinho O."/>
            <person name="Botelho R."/>
            <person name="Albuquerque L."/>
            <person name="Wiegand S."/>
            <person name="Da Costa M.S."/>
            <person name="Lobo-Da-Cunha A."/>
            <person name="Jogler C."/>
            <person name="Lage O.M."/>
        </authorList>
    </citation>
    <scope>NUCLEOTIDE SEQUENCE [LARGE SCALE GENOMIC DNA]</scope>
    <source>
        <strain evidence="7 8">FF15</strain>
    </source>
</reference>
<protein>
    <submittedName>
        <fullName evidence="7">N-succinylglutamate 5-semialdehyde dehydrogenase</fullName>
        <ecNumber evidence="7">1.2.1.71</ecNumber>
    </submittedName>
</protein>
<dbReference type="NCBIfam" id="NF006992">
    <property type="entry name" value="PRK09457.1"/>
    <property type="match status" value="1"/>
</dbReference>
<organism evidence="7 8">
    <name type="scientific">Bremerella alba</name>
    <dbReference type="NCBI Taxonomy" id="980252"/>
    <lineage>
        <taxon>Bacteria</taxon>
        <taxon>Pseudomonadati</taxon>
        <taxon>Planctomycetota</taxon>
        <taxon>Planctomycetia</taxon>
        <taxon>Pirellulales</taxon>
        <taxon>Pirellulaceae</taxon>
        <taxon>Bremerella</taxon>
    </lineage>
</organism>
<dbReference type="PANTHER" id="PTHR11699">
    <property type="entry name" value="ALDEHYDE DEHYDROGENASE-RELATED"/>
    <property type="match status" value="1"/>
</dbReference>
<keyword evidence="3" id="KW-0520">NAD</keyword>
<keyword evidence="2 5" id="KW-0560">Oxidoreductase</keyword>
<dbReference type="EMBL" id="JABRWO010000006">
    <property type="protein sequence ID" value="MBA2115303.1"/>
    <property type="molecule type" value="Genomic_DNA"/>
</dbReference>
<dbReference type="InterPro" id="IPR016160">
    <property type="entry name" value="Ald_DH_CS_CYS"/>
</dbReference>
<evidence type="ECO:0000256" key="3">
    <source>
        <dbReference type="ARBA" id="ARBA00023027"/>
    </source>
</evidence>
<dbReference type="PROSITE" id="PS00687">
    <property type="entry name" value="ALDEHYDE_DEHYDR_GLU"/>
    <property type="match status" value="1"/>
</dbReference>